<evidence type="ECO:0000256" key="6">
    <source>
        <dbReference type="ARBA" id="ARBA00023136"/>
    </source>
</evidence>
<name>A0ABW2BQ84_9HYPH</name>
<evidence type="ECO:0000256" key="5">
    <source>
        <dbReference type="ARBA" id="ARBA00022989"/>
    </source>
</evidence>
<keyword evidence="6 7" id="KW-0472">Membrane</keyword>
<evidence type="ECO:0000313" key="8">
    <source>
        <dbReference type="EMBL" id="MFC6791730.1"/>
    </source>
</evidence>
<keyword evidence="4 7" id="KW-0812">Transmembrane</keyword>
<accession>A0ABW2BQ84</accession>
<evidence type="ECO:0000256" key="1">
    <source>
        <dbReference type="ARBA" id="ARBA00004651"/>
    </source>
</evidence>
<feature type="transmembrane region" description="Helical" evidence="7">
    <location>
        <begin position="112"/>
        <end position="131"/>
    </location>
</feature>
<keyword evidence="3" id="KW-1003">Cell membrane</keyword>
<evidence type="ECO:0000256" key="4">
    <source>
        <dbReference type="ARBA" id="ARBA00022692"/>
    </source>
</evidence>
<dbReference type="RefSeq" id="WP_378972875.1">
    <property type="nucleotide sequence ID" value="NZ_JBHSWN010000001.1"/>
</dbReference>
<sequence length="275" mass="30451">MLGEWVGGVVLIAIMSVLVKLTYPKKLAEEARRHKEESSGHEHMSMTVEGATWRERLRKPETRVRVAQNFAMEWRMLWKDLALGFLIGGFLAALVPDGVWKTIFLTDAPGWVQVPVNVVLGPIIAVLTFVCSIGNVPLAAVLWAGGASFSGVLAFLYADLIVIPLLDIYRRYFGWRMAAYIGGVFFVTMAVAALVVDLAFTALGWVPARDVDARAQMSTFSLNYTFWLNVAFGALAAYLFWLDRKHPMDHGCHRHAHEALPDHDNAAGDASLGHQ</sequence>
<dbReference type="PANTHER" id="PTHR42775">
    <property type="entry name" value="PERMEASE RV2963-RELATED"/>
    <property type="match status" value="1"/>
</dbReference>
<dbReference type="PANTHER" id="PTHR42775:SF1">
    <property type="entry name" value="PERMEASE RV2963-RELATED"/>
    <property type="match status" value="1"/>
</dbReference>
<reference evidence="9" key="1">
    <citation type="journal article" date="2019" name="Int. J. Syst. Evol. Microbiol.">
        <title>The Global Catalogue of Microorganisms (GCM) 10K type strain sequencing project: providing services to taxonomists for standard genome sequencing and annotation.</title>
        <authorList>
            <consortium name="The Broad Institute Genomics Platform"/>
            <consortium name="The Broad Institute Genome Sequencing Center for Infectious Disease"/>
            <person name="Wu L."/>
            <person name="Ma J."/>
        </authorList>
    </citation>
    <scope>NUCLEOTIDE SEQUENCE [LARGE SCALE GENOMIC DNA]</scope>
    <source>
        <strain evidence="9">CCUG 48316</strain>
    </source>
</reference>
<dbReference type="InterPro" id="IPR005524">
    <property type="entry name" value="DUF318"/>
</dbReference>
<dbReference type="InterPro" id="IPR053166">
    <property type="entry name" value="UPF0718_permease"/>
</dbReference>
<dbReference type="EMBL" id="JBHSWN010000001">
    <property type="protein sequence ID" value="MFC6791730.1"/>
    <property type="molecule type" value="Genomic_DNA"/>
</dbReference>
<proteinExistence type="inferred from homology"/>
<comment type="caution">
    <text evidence="8">The sequence shown here is derived from an EMBL/GenBank/DDBJ whole genome shotgun (WGS) entry which is preliminary data.</text>
</comment>
<feature type="transmembrane region" description="Helical" evidence="7">
    <location>
        <begin position="220"/>
        <end position="241"/>
    </location>
</feature>
<organism evidence="8 9">
    <name type="scientific">Methylobacterium komagatae</name>
    <dbReference type="NCBI Taxonomy" id="374425"/>
    <lineage>
        <taxon>Bacteria</taxon>
        <taxon>Pseudomonadati</taxon>
        <taxon>Pseudomonadota</taxon>
        <taxon>Alphaproteobacteria</taxon>
        <taxon>Hyphomicrobiales</taxon>
        <taxon>Methylobacteriaceae</taxon>
        <taxon>Methylobacterium</taxon>
    </lineage>
</organism>
<evidence type="ECO:0000313" key="9">
    <source>
        <dbReference type="Proteomes" id="UP001596292"/>
    </source>
</evidence>
<dbReference type="Pfam" id="PF03773">
    <property type="entry name" value="ArsP_1"/>
    <property type="match status" value="1"/>
</dbReference>
<comment type="similarity">
    <text evidence="2">Belongs to the UPF0718 family.</text>
</comment>
<keyword evidence="5 7" id="KW-1133">Transmembrane helix</keyword>
<comment type="subcellular location">
    <subcellularLocation>
        <location evidence="1">Cell membrane</location>
        <topology evidence="1">Multi-pass membrane protein</topology>
    </subcellularLocation>
</comment>
<feature type="transmembrane region" description="Helical" evidence="7">
    <location>
        <begin position="138"/>
        <end position="158"/>
    </location>
</feature>
<keyword evidence="9" id="KW-1185">Reference proteome</keyword>
<feature type="transmembrane region" description="Helical" evidence="7">
    <location>
        <begin position="6"/>
        <end position="23"/>
    </location>
</feature>
<feature type="transmembrane region" description="Helical" evidence="7">
    <location>
        <begin position="178"/>
        <end position="208"/>
    </location>
</feature>
<protein>
    <submittedName>
        <fullName evidence="8">Permease</fullName>
    </submittedName>
</protein>
<evidence type="ECO:0000256" key="7">
    <source>
        <dbReference type="SAM" id="Phobius"/>
    </source>
</evidence>
<dbReference type="Proteomes" id="UP001596292">
    <property type="component" value="Unassembled WGS sequence"/>
</dbReference>
<evidence type="ECO:0000256" key="2">
    <source>
        <dbReference type="ARBA" id="ARBA00006386"/>
    </source>
</evidence>
<gene>
    <name evidence="8" type="ORF">ACFQE0_20310</name>
</gene>
<evidence type="ECO:0000256" key="3">
    <source>
        <dbReference type="ARBA" id="ARBA00022475"/>
    </source>
</evidence>
<feature type="transmembrane region" description="Helical" evidence="7">
    <location>
        <begin position="81"/>
        <end position="100"/>
    </location>
</feature>